<evidence type="ECO:0000256" key="2">
    <source>
        <dbReference type="ARBA" id="ARBA00022723"/>
    </source>
</evidence>
<feature type="domain" description="Metallo-beta-lactamase" evidence="5">
    <location>
        <begin position="13"/>
        <end position="71"/>
    </location>
</feature>
<accession>A0ABT3ECD1</accession>
<evidence type="ECO:0000256" key="4">
    <source>
        <dbReference type="ARBA" id="ARBA00022833"/>
    </source>
</evidence>
<dbReference type="Gene3D" id="3.60.15.10">
    <property type="entry name" value="Ribonuclease Z/Hydroxyacylglutathione hydrolase-like"/>
    <property type="match status" value="1"/>
</dbReference>
<feature type="non-terminal residue" evidence="6">
    <location>
        <position position="72"/>
    </location>
</feature>
<reference evidence="6 7" key="1">
    <citation type="submission" date="2022-10" db="EMBL/GenBank/DDBJ databases">
        <title>Comparative genomic study of S. anginosus.</title>
        <authorList>
            <person name="Prasad A."/>
            <person name="Ene A."/>
            <person name="Jablonska S."/>
            <person name="Du J."/>
            <person name="Wolfe A.J."/>
            <person name="Putonti C."/>
        </authorList>
    </citation>
    <scope>NUCLEOTIDE SEQUENCE [LARGE SCALE GENOMIC DNA]</scope>
    <source>
        <strain evidence="6 7">UMB9231</strain>
    </source>
</reference>
<evidence type="ECO:0000256" key="1">
    <source>
        <dbReference type="ARBA" id="ARBA00001947"/>
    </source>
</evidence>
<protein>
    <submittedName>
        <fullName evidence="6">MBL fold metallo-hydrolase</fullName>
    </submittedName>
</protein>
<evidence type="ECO:0000313" key="6">
    <source>
        <dbReference type="EMBL" id="MCW1043097.1"/>
    </source>
</evidence>
<evidence type="ECO:0000259" key="5">
    <source>
        <dbReference type="Pfam" id="PF00753"/>
    </source>
</evidence>
<dbReference type="InterPro" id="IPR036866">
    <property type="entry name" value="RibonucZ/Hydroxyglut_hydro"/>
</dbReference>
<keyword evidence="3" id="KW-0378">Hydrolase</keyword>
<gene>
    <name evidence="6" type="ORF">OJ597_12005</name>
</gene>
<keyword evidence="4" id="KW-0862">Zinc</keyword>
<dbReference type="PANTHER" id="PTHR46233">
    <property type="entry name" value="HYDROXYACYLGLUTATHIONE HYDROLASE GLOC"/>
    <property type="match status" value="1"/>
</dbReference>
<proteinExistence type="predicted"/>
<dbReference type="EMBL" id="JAPAHU010000147">
    <property type="protein sequence ID" value="MCW1043097.1"/>
    <property type="molecule type" value="Genomic_DNA"/>
</dbReference>
<name>A0ABT3ECD1_STRAP</name>
<dbReference type="InterPro" id="IPR001279">
    <property type="entry name" value="Metallo-B-lactamas"/>
</dbReference>
<dbReference type="InterPro" id="IPR051453">
    <property type="entry name" value="MBL_Glyoxalase_II"/>
</dbReference>
<evidence type="ECO:0000256" key="3">
    <source>
        <dbReference type="ARBA" id="ARBA00022801"/>
    </source>
</evidence>
<dbReference type="PANTHER" id="PTHR46233:SF3">
    <property type="entry name" value="HYDROXYACYLGLUTATHIONE HYDROLASE GLOC"/>
    <property type="match status" value="1"/>
</dbReference>
<comment type="cofactor">
    <cofactor evidence="1">
        <name>Zn(2+)</name>
        <dbReference type="ChEBI" id="CHEBI:29105"/>
    </cofactor>
</comment>
<keyword evidence="2" id="KW-0479">Metal-binding</keyword>
<dbReference type="SUPFAM" id="SSF56281">
    <property type="entry name" value="Metallo-hydrolase/oxidoreductase"/>
    <property type="match status" value="1"/>
</dbReference>
<dbReference type="Proteomes" id="UP001526076">
    <property type="component" value="Unassembled WGS sequence"/>
</dbReference>
<dbReference type="RefSeq" id="WP_264351195.1">
    <property type="nucleotide sequence ID" value="NZ_JAPAHU010000147.1"/>
</dbReference>
<dbReference type="Pfam" id="PF00753">
    <property type="entry name" value="Lactamase_B"/>
    <property type="match status" value="1"/>
</dbReference>
<organism evidence="6 7">
    <name type="scientific">Streptococcus anginosus</name>
    <dbReference type="NCBI Taxonomy" id="1328"/>
    <lineage>
        <taxon>Bacteria</taxon>
        <taxon>Bacillati</taxon>
        <taxon>Bacillota</taxon>
        <taxon>Bacilli</taxon>
        <taxon>Lactobacillales</taxon>
        <taxon>Streptococcaceae</taxon>
        <taxon>Streptococcus</taxon>
        <taxon>Streptococcus anginosus group</taxon>
    </lineage>
</organism>
<comment type="caution">
    <text evidence="6">The sequence shown here is derived from an EMBL/GenBank/DDBJ whole genome shotgun (WGS) entry which is preliminary data.</text>
</comment>
<sequence length="72" mass="8146">MKIFRLLNHVARENTYLLVNDQGIIVVDPGSDVDHIQEKIASFDKPVVAILITHAHYDHIMGLDVIRDAFGH</sequence>
<dbReference type="CDD" id="cd06262">
    <property type="entry name" value="metallo-hydrolase-like_MBL-fold"/>
    <property type="match status" value="1"/>
</dbReference>
<evidence type="ECO:0000313" key="7">
    <source>
        <dbReference type="Proteomes" id="UP001526076"/>
    </source>
</evidence>
<keyword evidence="7" id="KW-1185">Reference proteome</keyword>